<dbReference type="InterPro" id="IPR051604">
    <property type="entry name" value="Ergot_Alk_Oxidoreductase"/>
</dbReference>
<evidence type="ECO:0000313" key="2">
    <source>
        <dbReference type="EMBL" id="AWI24811.1"/>
    </source>
</evidence>
<gene>
    <name evidence="2" type="ORF">HYN49_02285</name>
</gene>
<sequence length="295" mass="31446">MKYVLTGSVGNISKPLAQQLIAAGHDVTIISTNESKKKEIEQLGAKAAIGDVNDIAFVAQTFKGADAAYVMIPPTWAPEDWPAHMKQVADNYVAAIKESGIKKVVQLSSIGAHLGYGAGPINGLAYFEKQLDKLENVDVLSLRPSYFYTNLFAMADLIRNAGIMGSNFGAADGNLVLTHPADIADAAAQRLLSLDFNGHIHQYVSSDVRTLAEVAETIGNAIGKPGLPWISFSDEEAYNGMLGAGLTKTIADGYLEMGQGIQSGILQEDYFSSGATPQGKVKLEDFAKDFAIAFV</sequence>
<protein>
    <submittedName>
        <fullName evidence="2">NAD-dependent dehydratase</fullName>
    </submittedName>
</protein>
<evidence type="ECO:0000259" key="1">
    <source>
        <dbReference type="Pfam" id="PF13460"/>
    </source>
</evidence>
<reference evidence="2 3" key="1">
    <citation type="submission" date="2018-05" db="EMBL/GenBank/DDBJ databases">
        <title>Genome sequencing of Flavobacterium sp. HYN0049.</title>
        <authorList>
            <person name="Yi H."/>
            <person name="Baek C."/>
        </authorList>
    </citation>
    <scope>NUCLEOTIDE SEQUENCE [LARGE SCALE GENOMIC DNA]</scope>
    <source>
        <strain evidence="2 3">HYN0049</strain>
    </source>
</reference>
<evidence type="ECO:0000313" key="3">
    <source>
        <dbReference type="Proteomes" id="UP000244937"/>
    </source>
</evidence>
<dbReference type="Proteomes" id="UP000244937">
    <property type="component" value="Chromosome"/>
</dbReference>
<dbReference type="Gene3D" id="3.90.25.10">
    <property type="entry name" value="UDP-galactose 4-epimerase, domain 1"/>
    <property type="match status" value="1"/>
</dbReference>
<feature type="domain" description="NAD(P)-binding" evidence="1">
    <location>
        <begin position="7"/>
        <end position="113"/>
    </location>
</feature>
<dbReference type="PANTHER" id="PTHR43162:SF1">
    <property type="entry name" value="PRESTALK A DIFFERENTIATION PROTEIN A"/>
    <property type="match status" value="1"/>
</dbReference>
<name>A0A2S1SEJ5_9FLAO</name>
<dbReference type="EMBL" id="CP029187">
    <property type="protein sequence ID" value="AWI24811.1"/>
    <property type="molecule type" value="Genomic_DNA"/>
</dbReference>
<accession>A0A2S1SEJ5</accession>
<dbReference type="Gene3D" id="3.40.50.720">
    <property type="entry name" value="NAD(P)-binding Rossmann-like Domain"/>
    <property type="match status" value="1"/>
</dbReference>
<dbReference type="AlphaFoldDB" id="A0A2S1SEJ5"/>
<organism evidence="2 3">
    <name type="scientific">Flavobacterium pallidum</name>
    <dbReference type="NCBI Taxonomy" id="2172098"/>
    <lineage>
        <taxon>Bacteria</taxon>
        <taxon>Pseudomonadati</taxon>
        <taxon>Bacteroidota</taxon>
        <taxon>Flavobacteriia</taxon>
        <taxon>Flavobacteriales</taxon>
        <taxon>Flavobacteriaceae</taxon>
        <taxon>Flavobacterium</taxon>
    </lineage>
</organism>
<dbReference type="SUPFAM" id="SSF51735">
    <property type="entry name" value="NAD(P)-binding Rossmann-fold domains"/>
    <property type="match status" value="1"/>
</dbReference>
<dbReference type="InterPro" id="IPR036291">
    <property type="entry name" value="NAD(P)-bd_dom_sf"/>
</dbReference>
<dbReference type="PANTHER" id="PTHR43162">
    <property type="match status" value="1"/>
</dbReference>
<keyword evidence="3" id="KW-1185">Reference proteome</keyword>
<dbReference type="KEGG" id="fpal:HYN49_02285"/>
<dbReference type="InterPro" id="IPR016040">
    <property type="entry name" value="NAD(P)-bd_dom"/>
</dbReference>
<dbReference type="RefSeq" id="WP_108902609.1">
    <property type="nucleotide sequence ID" value="NZ_CP029187.1"/>
</dbReference>
<dbReference type="Pfam" id="PF13460">
    <property type="entry name" value="NAD_binding_10"/>
    <property type="match status" value="1"/>
</dbReference>
<proteinExistence type="predicted"/>
<dbReference type="OrthoDB" id="2149806at2"/>